<keyword evidence="3" id="KW-1185">Reference proteome</keyword>
<dbReference type="EMBL" id="JALJOU010000027">
    <property type="protein sequence ID" value="KAK9835957.1"/>
    <property type="molecule type" value="Genomic_DNA"/>
</dbReference>
<sequence length="487" mass="50270">MDAGQDQVISIVNTCNLDGVWLGVRSFPAGANATGDQQCINSNTLDINVPFSVNVSACGSMVRVGATPAVTQSIAQNGGPPQQLTVAAADSGAYNASWVVAGGHPPQCSVVTSTPMFALQAPSSGALQYMVWQPFLDPSDKGIKAIVAEEMTITAGPGGSNASVSHQCGVTDSQGTACLQAAATLHNQSQVTTNITMLYVLTLRASGRGREVALTISLLSDAFQVPGEALRAATAAGRTQQDLARQRVAAGLAVPAKALRVMEVREARDGGAAEPQAACCHLAVSIAGSKFSLAALEDLLAANAQLTDTARQSEAVTQQLRGQLLAREREAAALQARLEGAEQARAAAEHALQEQQRRADAELQKLQACCHAAECDATALREALRRSDGVRAESQRALDGLKGEFEALTRELTAEGGAGASWSAASSGLLHGDGGAAAQAALSASASPHDRVASVLERLCNEELLARLERTLELAASGDLDAAVPRP</sequence>
<comment type="caution">
    <text evidence="2">The sequence shown here is derived from an EMBL/GenBank/DDBJ whole genome shotgun (WGS) entry which is preliminary data.</text>
</comment>
<reference evidence="2 3" key="1">
    <citation type="journal article" date="2024" name="Nat. Commun.">
        <title>Phylogenomics reveals the evolutionary origins of lichenization in chlorophyte algae.</title>
        <authorList>
            <person name="Puginier C."/>
            <person name="Libourel C."/>
            <person name="Otte J."/>
            <person name="Skaloud P."/>
            <person name="Haon M."/>
            <person name="Grisel S."/>
            <person name="Petersen M."/>
            <person name="Berrin J.G."/>
            <person name="Delaux P.M."/>
            <person name="Dal Grande F."/>
            <person name="Keller J."/>
        </authorList>
    </citation>
    <scope>NUCLEOTIDE SEQUENCE [LARGE SCALE GENOMIC DNA]</scope>
    <source>
        <strain evidence="2 3">SAG 245.80</strain>
    </source>
</reference>
<name>A0AAW1RQM8_9CHLO</name>
<dbReference type="AlphaFoldDB" id="A0AAW1RQM8"/>
<dbReference type="Proteomes" id="UP001445335">
    <property type="component" value="Unassembled WGS sequence"/>
</dbReference>
<evidence type="ECO:0000256" key="1">
    <source>
        <dbReference type="SAM" id="Coils"/>
    </source>
</evidence>
<evidence type="ECO:0000313" key="3">
    <source>
        <dbReference type="Proteomes" id="UP001445335"/>
    </source>
</evidence>
<keyword evidence="1" id="KW-0175">Coiled coil</keyword>
<feature type="coiled-coil region" evidence="1">
    <location>
        <begin position="324"/>
        <end position="365"/>
    </location>
</feature>
<gene>
    <name evidence="2" type="ORF">WJX81_001429</name>
</gene>
<accession>A0AAW1RQM8</accession>
<protein>
    <submittedName>
        <fullName evidence="2">Uncharacterized protein</fullName>
    </submittedName>
</protein>
<organism evidence="2 3">
    <name type="scientific">Elliptochloris bilobata</name>
    <dbReference type="NCBI Taxonomy" id="381761"/>
    <lineage>
        <taxon>Eukaryota</taxon>
        <taxon>Viridiplantae</taxon>
        <taxon>Chlorophyta</taxon>
        <taxon>core chlorophytes</taxon>
        <taxon>Trebouxiophyceae</taxon>
        <taxon>Trebouxiophyceae incertae sedis</taxon>
        <taxon>Elliptochloris clade</taxon>
        <taxon>Elliptochloris</taxon>
    </lineage>
</organism>
<evidence type="ECO:0000313" key="2">
    <source>
        <dbReference type="EMBL" id="KAK9835957.1"/>
    </source>
</evidence>
<proteinExistence type="predicted"/>